<dbReference type="Proteomes" id="UP000229896">
    <property type="component" value="Unassembled WGS sequence"/>
</dbReference>
<accession>A0A2M6YBS3</accession>
<proteinExistence type="predicted"/>
<organism evidence="1 2">
    <name type="scientific">Candidatus Berkelbacteria bacterium CG08_land_8_20_14_0_20_39_8</name>
    <dbReference type="NCBI Taxonomy" id="1974511"/>
    <lineage>
        <taxon>Bacteria</taxon>
        <taxon>Candidatus Berkelbacteria</taxon>
    </lineage>
</organism>
<gene>
    <name evidence="1" type="ORF">COT12_02655</name>
</gene>
<reference evidence="2" key="1">
    <citation type="submission" date="2017-09" db="EMBL/GenBank/DDBJ databases">
        <title>Depth-based differentiation of microbial function through sediment-hosted aquifers and enrichment of novel symbionts in the deep terrestrial subsurface.</title>
        <authorList>
            <person name="Probst A.J."/>
            <person name="Ladd B."/>
            <person name="Jarett J.K."/>
            <person name="Geller-Mcgrath D.E."/>
            <person name="Sieber C.M.K."/>
            <person name="Emerson J.B."/>
            <person name="Anantharaman K."/>
            <person name="Thomas B.C."/>
            <person name="Malmstrom R."/>
            <person name="Stieglmeier M."/>
            <person name="Klingl A."/>
            <person name="Woyke T."/>
            <person name="Ryan C.M."/>
            <person name="Banfield J.F."/>
        </authorList>
    </citation>
    <scope>NUCLEOTIDE SEQUENCE [LARGE SCALE GENOMIC DNA]</scope>
</reference>
<comment type="caution">
    <text evidence="1">The sequence shown here is derived from an EMBL/GenBank/DDBJ whole genome shotgun (WGS) entry which is preliminary data.</text>
</comment>
<name>A0A2M6YBS3_9BACT</name>
<protein>
    <submittedName>
        <fullName evidence="1">Uncharacterized protein</fullName>
    </submittedName>
</protein>
<evidence type="ECO:0000313" key="2">
    <source>
        <dbReference type="Proteomes" id="UP000229896"/>
    </source>
</evidence>
<evidence type="ECO:0000313" key="1">
    <source>
        <dbReference type="EMBL" id="PIU24135.1"/>
    </source>
</evidence>
<dbReference type="AlphaFoldDB" id="A0A2M6YBS3"/>
<sequence>MFIASPIPGDLYRGDAIFFSLEIAIDREVTVDYLCKKIVEILVKLREDIIKKLWIPRINLKELQLLGLVPEADGQITLGITV</sequence>
<dbReference type="EMBL" id="PEXI01000084">
    <property type="protein sequence ID" value="PIU24135.1"/>
    <property type="molecule type" value="Genomic_DNA"/>
</dbReference>